<dbReference type="PROSITE" id="PS51549">
    <property type="entry name" value="DM13"/>
    <property type="match status" value="1"/>
</dbReference>
<organism evidence="2 3">
    <name type="scientific">Mycobacterium mantenii</name>
    <dbReference type="NCBI Taxonomy" id="560555"/>
    <lineage>
        <taxon>Bacteria</taxon>
        <taxon>Bacillati</taxon>
        <taxon>Actinomycetota</taxon>
        <taxon>Actinomycetes</taxon>
        <taxon>Mycobacteriales</taxon>
        <taxon>Mycobacteriaceae</taxon>
        <taxon>Mycobacterium</taxon>
        <taxon>Mycobacterium avium complex (MAC)</taxon>
    </lineage>
</organism>
<proteinExistence type="predicted"/>
<evidence type="ECO:0000313" key="3">
    <source>
        <dbReference type="Proteomes" id="UP000092389"/>
    </source>
</evidence>
<evidence type="ECO:0000259" key="1">
    <source>
        <dbReference type="PROSITE" id="PS51549"/>
    </source>
</evidence>
<dbReference type="Proteomes" id="UP000092389">
    <property type="component" value="Unassembled WGS sequence"/>
</dbReference>
<gene>
    <name evidence="2" type="ORF">A5683_05725</name>
</gene>
<dbReference type="AlphaFoldDB" id="A0A1A2SYK0"/>
<protein>
    <recommendedName>
        <fullName evidence="1">DM13 domain-containing protein</fullName>
    </recommendedName>
</protein>
<dbReference type="RefSeq" id="WP_067912765.1">
    <property type="nucleotide sequence ID" value="NZ_LZJP01000110.1"/>
</dbReference>
<feature type="domain" description="DM13" evidence="1">
    <location>
        <begin position="47"/>
        <end position="155"/>
    </location>
</feature>
<accession>A0A1A2SYK0</accession>
<dbReference type="EMBL" id="LZJU01000163">
    <property type="protein sequence ID" value="OBH69234.1"/>
    <property type="molecule type" value="Genomic_DNA"/>
</dbReference>
<evidence type="ECO:0000313" key="2">
    <source>
        <dbReference type="EMBL" id="OBH69234.1"/>
    </source>
</evidence>
<name>A0A1A2SYK0_MYCNT</name>
<comment type="caution">
    <text evidence="2">The sequence shown here is derived from an EMBL/GenBank/DDBJ whole genome shotgun (WGS) entry which is preliminary data.</text>
</comment>
<dbReference type="Pfam" id="PF10517">
    <property type="entry name" value="DM13"/>
    <property type="match status" value="1"/>
</dbReference>
<reference evidence="2 3" key="1">
    <citation type="submission" date="2016-06" db="EMBL/GenBank/DDBJ databases">
        <authorList>
            <person name="Kjaerup R.B."/>
            <person name="Dalgaard T.S."/>
            <person name="Juul-Madsen H.R."/>
        </authorList>
    </citation>
    <scope>NUCLEOTIDE SEQUENCE [LARGE SCALE GENOMIC DNA]</scope>
    <source>
        <strain evidence="2 3">E152</strain>
    </source>
</reference>
<dbReference type="InterPro" id="IPR019545">
    <property type="entry name" value="DM13_domain"/>
</dbReference>
<sequence>MTCRVARRAITIVGLPVALWWLQPWKLLIRTAADERPPPGAQTTCCGEFTAHLHRTSGVARLIILGDEAQILRLENLHTTLGPRLRVWLSDAPVDNARFPWRKFAHSTHIDLGRLRVNRGNVGYAVPNGADTHALSSVILWCERFRVSFGAAQLRP</sequence>